<reference evidence="3" key="1">
    <citation type="journal article" date="2019" name="Int. J. Syst. Evol. Microbiol.">
        <title>The Global Catalogue of Microorganisms (GCM) 10K type strain sequencing project: providing services to taxonomists for standard genome sequencing and annotation.</title>
        <authorList>
            <consortium name="The Broad Institute Genomics Platform"/>
            <consortium name="The Broad Institute Genome Sequencing Center for Infectious Disease"/>
            <person name="Wu L."/>
            <person name="Ma J."/>
        </authorList>
    </citation>
    <scope>NUCLEOTIDE SEQUENCE [LARGE SCALE GENOMIC DNA]</scope>
    <source>
        <strain evidence="3">KCTC 23916</strain>
    </source>
</reference>
<proteinExistence type="predicted"/>
<sequence>MSNLAKQKNTIYRVQTWICLWLLSMSSLVQAYESKCTKTMAWKDATHLKRTSYNGNIAAKAEWKLYSDATYSMLEVDGKTIQLIQLENGLSLTYGKQQPNPSEFVNIASAVAGPMWDDGRANLPRFSKPCELKNGENYPFNERDFIYWKSNDVQLERRIYGSLKRQGFVVSYAMEIKRGKSDEQLDSLYGIWEYQSKLERFPETTEVQGWHLFRGNVFLQTLPTTSKVTLRELLLQY</sequence>
<name>A0ABQ2X421_9BURK</name>
<keyword evidence="3" id="KW-1185">Reference proteome</keyword>
<protein>
    <submittedName>
        <fullName evidence="2">Uncharacterized protein</fullName>
    </submittedName>
</protein>
<accession>A0ABQ2X421</accession>
<dbReference type="EMBL" id="BMYT01000001">
    <property type="protein sequence ID" value="GGW98702.1"/>
    <property type="molecule type" value="Genomic_DNA"/>
</dbReference>
<comment type="caution">
    <text evidence="2">The sequence shown here is derived from an EMBL/GenBank/DDBJ whole genome shotgun (WGS) entry which is preliminary data.</text>
</comment>
<organism evidence="2 3">
    <name type="scientific">Undibacterium macrobrachii</name>
    <dbReference type="NCBI Taxonomy" id="1119058"/>
    <lineage>
        <taxon>Bacteria</taxon>
        <taxon>Pseudomonadati</taxon>
        <taxon>Pseudomonadota</taxon>
        <taxon>Betaproteobacteria</taxon>
        <taxon>Burkholderiales</taxon>
        <taxon>Oxalobacteraceae</taxon>
        <taxon>Undibacterium</taxon>
    </lineage>
</organism>
<keyword evidence="1" id="KW-0732">Signal</keyword>
<feature type="signal peptide" evidence="1">
    <location>
        <begin position="1"/>
        <end position="31"/>
    </location>
</feature>
<evidence type="ECO:0000313" key="3">
    <source>
        <dbReference type="Proteomes" id="UP000620127"/>
    </source>
</evidence>
<evidence type="ECO:0000256" key="1">
    <source>
        <dbReference type="SAM" id="SignalP"/>
    </source>
</evidence>
<feature type="chain" id="PRO_5047400034" evidence="1">
    <location>
        <begin position="32"/>
        <end position="237"/>
    </location>
</feature>
<dbReference type="RefSeq" id="WP_189344032.1">
    <property type="nucleotide sequence ID" value="NZ_BMYT01000001.1"/>
</dbReference>
<gene>
    <name evidence="2" type="ORF">GCM10011282_00450</name>
</gene>
<dbReference type="Proteomes" id="UP000620127">
    <property type="component" value="Unassembled WGS sequence"/>
</dbReference>
<evidence type="ECO:0000313" key="2">
    <source>
        <dbReference type="EMBL" id="GGW98702.1"/>
    </source>
</evidence>